<protein>
    <submittedName>
        <fullName evidence="1">Uncharacterized protein</fullName>
    </submittedName>
</protein>
<dbReference type="EMBL" id="KI695516">
    <property type="protein sequence ID" value="ETM35474.1"/>
    <property type="molecule type" value="Genomic_DNA"/>
</dbReference>
<evidence type="ECO:0000313" key="1">
    <source>
        <dbReference type="EMBL" id="ETM35474.1"/>
    </source>
</evidence>
<reference evidence="1" key="1">
    <citation type="submission" date="2013-11" db="EMBL/GenBank/DDBJ databases">
        <title>The Genome Sequence of Phytophthora parasitica IAC_01/95.</title>
        <authorList>
            <consortium name="The Broad Institute Genomics Platform"/>
            <person name="Russ C."/>
            <person name="Tyler B."/>
            <person name="Panabieres F."/>
            <person name="Shan W."/>
            <person name="Tripathy S."/>
            <person name="Grunwald N."/>
            <person name="Machado M."/>
            <person name="Johnson C.S."/>
            <person name="Arredondo F."/>
            <person name="Hong C."/>
            <person name="Coffey M."/>
            <person name="Young S.K."/>
            <person name="Zeng Q."/>
            <person name="Gargeya S."/>
            <person name="Fitzgerald M."/>
            <person name="Abouelleil A."/>
            <person name="Alvarado L."/>
            <person name="Chapman S.B."/>
            <person name="Gainer-Dewar J."/>
            <person name="Goldberg J."/>
            <person name="Griggs A."/>
            <person name="Gujja S."/>
            <person name="Hansen M."/>
            <person name="Howarth C."/>
            <person name="Imamovic A."/>
            <person name="Ireland A."/>
            <person name="Larimer J."/>
            <person name="McCowan C."/>
            <person name="Murphy C."/>
            <person name="Pearson M."/>
            <person name="Poon T.W."/>
            <person name="Priest M."/>
            <person name="Roberts A."/>
            <person name="Saif S."/>
            <person name="Shea T."/>
            <person name="Sykes S."/>
            <person name="Wortman J."/>
            <person name="Nusbaum C."/>
            <person name="Birren B."/>
        </authorList>
    </citation>
    <scope>NUCLEOTIDE SEQUENCE [LARGE SCALE GENOMIC DNA]</scope>
    <source>
        <strain evidence="1">IAC_01/95</strain>
    </source>
</reference>
<organism evidence="1">
    <name type="scientific">Phytophthora nicotianae</name>
    <name type="common">Potato buckeye rot agent</name>
    <name type="synonym">Phytophthora parasitica</name>
    <dbReference type="NCBI Taxonomy" id="4792"/>
    <lineage>
        <taxon>Eukaryota</taxon>
        <taxon>Sar</taxon>
        <taxon>Stramenopiles</taxon>
        <taxon>Oomycota</taxon>
        <taxon>Peronosporomycetes</taxon>
        <taxon>Peronosporales</taxon>
        <taxon>Peronosporaceae</taxon>
        <taxon>Phytophthora</taxon>
    </lineage>
</organism>
<name>W2MJ10_PHYNI</name>
<dbReference type="AlphaFoldDB" id="W2MJ10"/>
<sequence length="68" mass="7013">MEVAVSATVQNGDKNLGVHVVLGLLEDVNVSIGVGHDRRVDVVVLGVQAFVGLCRSSRLGLGLNGDTS</sequence>
<dbReference type="Proteomes" id="UP000054532">
    <property type="component" value="Unassembled WGS sequence"/>
</dbReference>
<gene>
    <name evidence="1" type="ORF">L914_17639</name>
</gene>
<accession>W2MJ10</accession>
<proteinExistence type="predicted"/>